<dbReference type="SUPFAM" id="SSF51735">
    <property type="entry name" value="NAD(P)-binding Rossmann-fold domains"/>
    <property type="match status" value="1"/>
</dbReference>
<dbReference type="SMART" id="SM00822">
    <property type="entry name" value="PKS_KR"/>
    <property type="match status" value="1"/>
</dbReference>
<comment type="similarity">
    <text evidence="1">Belongs to the short-chain dehydrogenases/reductases (SDR) family.</text>
</comment>
<organism evidence="3 4">
    <name type="scientific">Frankia umida</name>
    <dbReference type="NCBI Taxonomy" id="573489"/>
    <lineage>
        <taxon>Bacteria</taxon>
        <taxon>Bacillati</taxon>
        <taxon>Actinomycetota</taxon>
        <taxon>Actinomycetes</taxon>
        <taxon>Frankiales</taxon>
        <taxon>Frankiaceae</taxon>
        <taxon>Frankia</taxon>
    </lineage>
</organism>
<dbReference type="Proteomes" id="UP001201873">
    <property type="component" value="Unassembled WGS sequence"/>
</dbReference>
<dbReference type="InterPro" id="IPR002347">
    <property type="entry name" value="SDR_fam"/>
</dbReference>
<evidence type="ECO:0000313" key="4">
    <source>
        <dbReference type="Proteomes" id="UP001201873"/>
    </source>
</evidence>
<protein>
    <submittedName>
        <fullName evidence="3">SDR family oxidoreductase</fullName>
    </submittedName>
</protein>
<reference evidence="3 4" key="1">
    <citation type="submission" date="2022-04" db="EMBL/GenBank/DDBJ databases">
        <title>Genome diversity in the genus Frankia.</title>
        <authorList>
            <person name="Carlos-Shanley C."/>
            <person name="Hahn D."/>
        </authorList>
    </citation>
    <scope>NUCLEOTIDE SEQUENCE [LARGE SCALE GENOMIC DNA]</scope>
    <source>
        <strain evidence="3 4">Ag45/Mut15</strain>
    </source>
</reference>
<dbReference type="InterPro" id="IPR036291">
    <property type="entry name" value="NAD(P)-bd_dom_sf"/>
</dbReference>
<sequence length="246" mass="26042">MAGRIVVVTGSSRGIGRSVAIAFAARGDRVVVNSRSDTRGGAELVREIESAGGQAVYVQADVGEPSAVEYLFDEVRSAFGPVDVLVNNAGLTVGAPFLEATAEHWLEMIRVNFLSTVFCATRAAKEMAGRNGVIINTSSVRGFDANGREGVMAYSAAKAAVNNFTRTLAKDLAPEVRVNAVAPGFVATSYMDRVTTEQKEGWLEAIPLREFIDPAQIADAYLFIADSPYLTGTILSADAGFTLGRG</sequence>
<dbReference type="EMBL" id="JALKFT010000011">
    <property type="protein sequence ID" value="MCK9876693.1"/>
    <property type="molecule type" value="Genomic_DNA"/>
</dbReference>
<comment type="caution">
    <text evidence="3">The sequence shown here is derived from an EMBL/GenBank/DDBJ whole genome shotgun (WGS) entry which is preliminary data.</text>
</comment>
<dbReference type="InterPro" id="IPR057326">
    <property type="entry name" value="KR_dom"/>
</dbReference>
<dbReference type="Pfam" id="PF13561">
    <property type="entry name" value="adh_short_C2"/>
    <property type="match status" value="1"/>
</dbReference>
<gene>
    <name evidence="3" type="ORF">MXD59_13050</name>
</gene>
<accession>A0ABT0K076</accession>
<dbReference type="InterPro" id="IPR050259">
    <property type="entry name" value="SDR"/>
</dbReference>
<dbReference type="PRINTS" id="PR00081">
    <property type="entry name" value="GDHRDH"/>
</dbReference>
<dbReference type="PANTHER" id="PTHR42879:SF2">
    <property type="entry name" value="3-OXOACYL-[ACYL-CARRIER-PROTEIN] REDUCTASE FABG"/>
    <property type="match status" value="1"/>
</dbReference>
<proteinExistence type="inferred from homology"/>
<evidence type="ECO:0000313" key="3">
    <source>
        <dbReference type="EMBL" id="MCK9876693.1"/>
    </source>
</evidence>
<dbReference type="Gene3D" id="3.40.50.720">
    <property type="entry name" value="NAD(P)-binding Rossmann-like Domain"/>
    <property type="match status" value="1"/>
</dbReference>
<dbReference type="CDD" id="cd05233">
    <property type="entry name" value="SDR_c"/>
    <property type="match status" value="1"/>
</dbReference>
<evidence type="ECO:0000259" key="2">
    <source>
        <dbReference type="SMART" id="SM00822"/>
    </source>
</evidence>
<name>A0ABT0K076_9ACTN</name>
<keyword evidence="4" id="KW-1185">Reference proteome</keyword>
<feature type="domain" description="Ketoreductase" evidence="2">
    <location>
        <begin position="4"/>
        <end position="185"/>
    </location>
</feature>
<dbReference type="RefSeq" id="WP_248824922.1">
    <property type="nucleotide sequence ID" value="NZ_JALKFT010000011.1"/>
</dbReference>
<evidence type="ECO:0000256" key="1">
    <source>
        <dbReference type="ARBA" id="ARBA00006484"/>
    </source>
</evidence>
<dbReference type="PRINTS" id="PR00080">
    <property type="entry name" value="SDRFAMILY"/>
</dbReference>
<dbReference type="PANTHER" id="PTHR42879">
    <property type="entry name" value="3-OXOACYL-(ACYL-CARRIER-PROTEIN) REDUCTASE"/>
    <property type="match status" value="1"/>
</dbReference>